<dbReference type="EMBL" id="CP016282">
    <property type="protein sequence ID" value="ANP72286.1"/>
    <property type="molecule type" value="Genomic_DNA"/>
</dbReference>
<protein>
    <submittedName>
        <fullName evidence="1">Histidine phosphatase</fullName>
    </submittedName>
</protein>
<dbReference type="Proteomes" id="UP000092582">
    <property type="component" value="Chromosome 1"/>
</dbReference>
<reference evidence="1 2" key="1">
    <citation type="submission" date="2016-06" db="EMBL/GenBank/DDBJ databases">
        <title>Genome sequencing of Cryobacterium arcticum PAMC 27867.</title>
        <authorList>
            <person name="Lee J."/>
            <person name="Kim O.-S."/>
        </authorList>
    </citation>
    <scope>NUCLEOTIDE SEQUENCE [LARGE SCALE GENOMIC DNA]</scope>
    <source>
        <strain evidence="1 2">PAMC 27867</strain>
    </source>
</reference>
<dbReference type="KEGG" id="cart:PA27867_1324"/>
<dbReference type="PANTHER" id="PTHR47623">
    <property type="entry name" value="OS09G0287300 PROTEIN"/>
    <property type="match status" value="1"/>
</dbReference>
<keyword evidence="2" id="KW-1185">Reference proteome</keyword>
<dbReference type="CDD" id="cd07067">
    <property type="entry name" value="HP_PGM_like"/>
    <property type="match status" value="1"/>
</dbReference>
<dbReference type="SMART" id="SM00855">
    <property type="entry name" value="PGAM"/>
    <property type="match status" value="1"/>
</dbReference>
<dbReference type="AlphaFoldDB" id="A0A1B1BIH0"/>
<name>A0A1B1BIH0_9MICO</name>
<dbReference type="PANTHER" id="PTHR47623:SF1">
    <property type="entry name" value="OS09G0287300 PROTEIN"/>
    <property type="match status" value="1"/>
</dbReference>
<dbReference type="InterPro" id="IPR013078">
    <property type="entry name" value="His_Pase_superF_clade-1"/>
</dbReference>
<sequence length="184" mass="19342">MTQVGGLPTAGRVQTIGMTTRSARTLIVLRHAKSDWSGGEADIDRTLNARGQTQAPDAGSWLAEHHPGIDLAIVSPATRARTTWVLASAEFSESPEARIDERAYAASVTDLLEILRELPDELESVILVAHNPGLEELISVLSGENVRLSTSSLAVLGVPGPWAQLGDSTAVLVTSGRAGTAGLE</sequence>
<organism evidence="1 2">
    <name type="scientific">Cryobacterium arcticum</name>
    <dbReference type="NCBI Taxonomy" id="670052"/>
    <lineage>
        <taxon>Bacteria</taxon>
        <taxon>Bacillati</taxon>
        <taxon>Actinomycetota</taxon>
        <taxon>Actinomycetes</taxon>
        <taxon>Micrococcales</taxon>
        <taxon>Microbacteriaceae</taxon>
        <taxon>Cryobacterium</taxon>
    </lineage>
</organism>
<gene>
    <name evidence="1" type="ORF">PA27867_1324</name>
</gene>
<evidence type="ECO:0000313" key="1">
    <source>
        <dbReference type="EMBL" id="ANP72286.1"/>
    </source>
</evidence>
<accession>A0A1B1BIH0</accession>
<dbReference type="Pfam" id="PF00300">
    <property type="entry name" value="His_Phos_1"/>
    <property type="match status" value="1"/>
</dbReference>
<dbReference type="SUPFAM" id="SSF53254">
    <property type="entry name" value="Phosphoglycerate mutase-like"/>
    <property type="match status" value="1"/>
</dbReference>
<evidence type="ECO:0000313" key="2">
    <source>
        <dbReference type="Proteomes" id="UP000092582"/>
    </source>
</evidence>
<dbReference type="Gene3D" id="3.40.50.1240">
    <property type="entry name" value="Phosphoglycerate mutase-like"/>
    <property type="match status" value="1"/>
</dbReference>
<proteinExistence type="predicted"/>
<dbReference type="InterPro" id="IPR029033">
    <property type="entry name" value="His_PPase_superfam"/>
</dbReference>
<dbReference type="STRING" id="670052.PA27867_1324"/>